<sequence length="448" mass="50160">MVGKDWITNFLKRHPKLAIRSPQATSLTRATSFNKTNVESFFNNLFEVMQKYSFEPHNIWNVDETGITTVHHLDKVISRKGAKQVGSLTSGERGTLVTMATSISALGNCIPPFFVFPRVHMKNHFLLTGPAGSGGSANPSGWMQEEDFIKFLMHFHKFVKSTVSSPCLLLLDNHVPHLSINGLNYAKENGIVMLSFPPHCSHKLQPLDRSVFGPLKKFINTASGSWMINNPGKTMSIHDIPAIVASTYHLALTPKNITAGFMCTGIYPFNPTIFTESDFSPSFVTDRPEEASSFTVTTTPVSPVTMVEDPESEKPHDDTTFSPIPSTSGMSILKVSPEVIRPFKKAAERKIQKNSRKLKSCILTATPNKERIEKEKYEREMKNSKRKAKGRISFITYNPKKPTKWGIRIYTLADSNTGYVCYILPYYGSLTTKLLVRPGSQGYWGERL</sequence>
<dbReference type="Pfam" id="PF13843">
    <property type="entry name" value="DDE_Tnp_1_7"/>
    <property type="match status" value="1"/>
</dbReference>
<dbReference type="InterPro" id="IPR050863">
    <property type="entry name" value="CenT-Element_Derived"/>
</dbReference>
<evidence type="ECO:0000313" key="4">
    <source>
        <dbReference type="Proteomes" id="UP001258017"/>
    </source>
</evidence>
<reference evidence="3" key="1">
    <citation type="submission" date="2021-08" db="EMBL/GenBank/DDBJ databases">
        <authorList>
            <person name="Misof B."/>
            <person name="Oliver O."/>
            <person name="Podsiadlowski L."/>
            <person name="Donath A."/>
            <person name="Peters R."/>
            <person name="Mayer C."/>
            <person name="Rust J."/>
            <person name="Gunkel S."/>
            <person name="Lesny P."/>
            <person name="Martin S."/>
            <person name="Oeyen J.P."/>
            <person name="Petersen M."/>
            <person name="Panagiotis P."/>
            <person name="Wilbrandt J."/>
            <person name="Tanja T."/>
        </authorList>
    </citation>
    <scope>NUCLEOTIDE SEQUENCE</scope>
    <source>
        <strain evidence="3">GBR_01_08_01A</strain>
        <tissue evidence="3">Thorax + abdomen</tissue>
    </source>
</reference>
<organism evidence="3 4">
    <name type="scientific">Odynerus spinipes</name>
    <dbReference type="NCBI Taxonomy" id="1348599"/>
    <lineage>
        <taxon>Eukaryota</taxon>
        <taxon>Metazoa</taxon>
        <taxon>Ecdysozoa</taxon>
        <taxon>Arthropoda</taxon>
        <taxon>Hexapoda</taxon>
        <taxon>Insecta</taxon>
        <taxon>Pterygota</taxon>
        <taxon>Neoptera</taxon>
        <taxon>Endopterygota</taxon>
        <taxon>Hymenoptera</taxon>
        <taxon>Apocrita</taxon>
        <taxon>Aculeata</taxon>
        <taxon>Vespoidea</taxon>
        <taxon>Vespidae</taxon>
        <taxon>Eumeninae</taxon>
        <taxon>Odynerus</taxon>
    </lineage>
</organism>
<keyword evidence="1" id="KW-0238">DNA-binding</keyword>
<reference evidence="3" key="2">
    <citation type="journal article" date="2023" name="Commun. Biol.">
        <title>Intrasexual cuticular hydrocarbon dimorphism in a wasp sheds light on hydrocarbon biosynthesis genes in Hymenoptera.</title>
        <authorList>
            <person name="Moris V.C."/>
            <person name="Podsiadlowski L."/>
            <person name="Martin S."/>
            <person name="Oeyen J.P."/>
            <person name="Donath A."/>
            <person name="Petersen M."/>
            <person name="Wilbrandt J."/>
            <person name="Misof B."/>
            <person name="Liedtke D."/>
            <person name="Thamm M."/>
            <person name="Scheiner R."/>
            <person name="Schmitt T."/>
            <person name="Niehuis O."/>
        </authorList>
    </citation>
    <scope>NUCLEOTIDE SEQUENCE</scope>
    <source>
        <strain evidence="3">GBR_01_08_01A</strain>
    </source>
</reference>
<dbReference type="InterPro" id="IPR036397">
    <property type="entry name" value="RNaseH_sf"/>
</dbReference>
<dbReference type="EMBL" id="JAIFRP010004526">
    <property type="protein sequence ID" value="KAK2574896.1"/>
    <property type="molecule type" value="Genomic_DNA"/>
</dbReference>
<dbReference type="PANTHER" id="PTHR19303:SF74">
    <property type="entry name" value="POGO TRANSPOSABLE ELEMENT WITH KRAB DOMAIN"/>
    <property type="match status" value="1"/>
</dbReference>
<protein>
    <recommendedName>
        <fullName evidence="2">HTH CENPB-type domain-containing protein</fullName>
    </recommendedName>
</protein>
<accession>A0AAD9R9D7</accession>
<dbReference type="Gene3D" id="3.30.420.10">
    <property type="entry name" value="Ribonuclease H-like superfamily/Ribonuclease H"/>
    <property type="match status" value="1"/>
</dbReference>
<dbReference type="InterPro" id="IPR029526">
    <property type="entry name" value="PGBD"/>
</dbReference>
<proteinExistence type="predicted"/>
<evidence type="ECO:0000259" key="2">
    <source>
        <dbReference type="PROSITE" id="PS51253"/>
    </source>
</evidence>
<dbReference type="PANTHER" id="PTHR19303">
    <property type="entry name" value="TRANSPOSON"/>
    <property type="match status" value="1"/>
</dbReference>
<dbReference type="PROSITE" id="PS51253">
    <property type="entry name" value="HTH_CENPB"/>
    <property type="match status" value="1"/>
</dbReference>
<dbReference type="InterPro" id="IPR004875">
    <property type="entry name" value="DDE_SF_endonuclease_dom"/>
</dbReference>
<dbReference type="GO" id="GO:0003677">
    <property type="term" value="F:DNA binding"/>
    <property type="evidence" value="ECO:0007669"/>
    <property type="project" value="UniProtKB-KW"/>
</dbReference>
<evidence type="ECO:0000313" key="3">
    <source>
        <dbReference type="EMBL" id="KAK2574896.1"/>
    </source>
</evidence>
<feature type="domain" description="HTH CENPB-type" evidence="2">
    <location>
        <begin position="1"/>
        <end position="20"/>
    </location>
</feature>
<dbReference type="GO" id="GO:0005634">
    <property type="term" value="C:nucleus"/>
    <property type="evidence" value="ECO:0007669"/>
    <property type="project" value="TreeGrafter"/>
</dbReference>
<dbReference type="InterPro" id="IPR006600">
    <property type="entry name" value="HTH_CenpB_DNA-bd_dom"/>
</dbReference>
<evidence type="ECO:0000256" key="1">
    <source>
        <dbReference type="ARBA" id="ARBA00023125"/>
    </source>
</evidence>
<comment type="caution">
    <text evidence="3">The sequence shown here is derived from an EMBL/GenBank/DDBJ whole genome shotgun (WGS) entry which is preliminary data.</text>
</comment>
<gene>
    <name evidence="3" type="ORF">KPH14_008348</name>
</gene>
<dbReference type="Proteomes" id="UP001258017">
    <property type="component" value="Unassembled WGS sequence"/>
</dbReference>
<name>A0AAD9R9D7_9HYME</name>
<keyword evidence="4" id="KW-1185">Reference proteome</keyword>
<dbReference type="Pfam" id="PF03184">
    <property type="entry name" value="DDE_1"/>
    <property type="match status" value="1"/>
</dbReference>
<dbReference type="AlphaFoldDB" id="A0AAD9R9D7"/>